<dbReference type="GO" id="GO:0005524">
    <property type="term" value="F:ATP binding"/>
    <property type="evidence" value="ECO:0007669"/>
    <property type="project" value="UniProtKB-KW"/>
</dbReference>
<sequence length="946" mass="105615">MMYGEEKDESMEIDKASEVGFCSWFASLPPKKDDTIRLFDRGEFYTAHGDDAIYIAQTVYHTNSVLKHLGSKPFTPQSGQQVVGLPSVNLKQSLAINFLREALTTNQLRIEIWESQGGKKATKFTLSKEASPGNLQAVEELLFSQSDLTAAPIVLSVKVGSASQSTTKMVGVAFADASLREIGVSEYADNDLFSNTESLLIQLGVKEVILPHDPKQKDVDLIKLRSMIERCNIVLTERKSSDWTAKNVEQDLSRLLSDDTEVSIMPELDLKIAMASCSALLTYLGLVTDSDNHGQFTLKTHDLSQYMRLDSSALRALNLMPSIRESKTLNTSLYGLLNKCKTAQGQRCLGVWLKQPLINIHEINKRQAMVGIFVNDSDSRKTIQDEYLRYLPDMFRISKRFKTGRTNLEDVVRVYQAVLKLNGLIGTLGSMSSMDDEDKDVLNNEILAKLRTYQNQLSKYSEMVEQTIDLDELEHHNFVIKAEYDERLTELAEDLKKIRVGLDAEHRKVGGDLDVELDKKLHLENSPVHGYCLRLTKQDAKSINNKRQYIELSTQKSGVFFTTSRLKDLSTDYTDKTELYEKTQGSLVKEIINIAATYTPVLEAMDLVIARLDVILSFAHISTNAPIPYIKPILSRKGSGHLILKEARHPCLEVQEEISFIANDVEMRKGESEFQLITGPNMGGKSTYIRQIGVIALMAQTGCFVPCSEAELPIFDSVLCRVGAGDSQLKGVSTFMAEMLETATILKSATKDSLIIIDELGRGTSTSDGFGLAWAISEHIATDIHAFCLFATHYHELTSLEQQISHVKNLHVVAHVDVGAKKHGNEITLLYKVEPGICDQSFGIHVAELADFPEAVIKLAKRKAEELEDFGDDRTEFSDEVITEGTQLVQDLLETWASKIGQGPNEDSMDVDMTPTEQLAVFRDCYETVKAQIDANPWCQHILATL</sequence>
<dbReference type="FunFam" id="3.30.420.110:FF:000002">
    <property type="entry name" value="DNA mismatch repair protein"/>
    <property type="match status" value="1"/>
</dbReference>
<dbReference type="GO" id="GO:0030983">
    <property type="term" value="F:mismatched DNA binding"/>
    <property type="evidence" value="ECO:0007669"/>
    <property type="project" value="InterPro"/>
</dbReference>
<evidence type="ECO:0000313" key="14">
    <source>
        <dbReference type="EMBL" id="KZT34789.1"/>
    </source>
</evidence>
<dbReference type="InterPro" id="IPR007861">
    <property type="entry name" value="DNA_mismatch_repair_MutS_clamp"/>
</dbReference>
<dbReference type="Gene3D" id="1.10.1420.10">
    <property type="match status" value="2"/>
</dbReference>
<dbReference type="FunFam" id="1.10.1420.10:FF:000015">
    <property type="entry name" value="DNA mismatch repair protein Msh2"/>
    <property type="match status" value="1"/>
</dbReference>
<keyword evidence="7 12" id="KW-0238">DNA-binding</keyword>
<proteinExistence type="inferred from homology"/>
<dbReference type="Gene3D" id="3.40.1170.10">
    <property type="entry name" value="DNA repair protein MutS, domain I"/>
    <property type="match status" value="1"/>
</dbReference>
<dbReference type="InterPro" id="IPR011184">
    <property type="entry name" value="DNA_mismatch_repair_Msh2"/>
</dbReference>
<keyword evidence="6" id="KW-0067">ATP-binding</keyword>
<dbReference type="EMBL" id="KV428165">
    <property type="protein sequence ID" value="KZT34789.1"/>
    <property type="molecule type" value="Genomic_DNA"/>
</dbReference>
<keyword evidence="5 12" id="KW-0227">DNA damage</keyword>
<dbReference type="FunFam" id="1.10.1420.10:FF:000017">
    <property type="entry name" value="DNA mismatch repair protein Msh2"/>
    <property type="match status" value="1"/>
</dbReference>
<dbReference type="InterPro" id="IPR032642">
    <property type="entry name" value="Msh2_ATP-bd"/>
</dbReference>
<dbReference type="GO" id="GO:0140664">
    <property type="term" value="F:ATP-dependent DNA damage sensor activity"/>
    <property type="evidence" value="ECO:0007669"/>
    <property type="project" value="InterPro"/>
</dbReference>
<dbReference type="InterPro" id="IPR036187">
    <property type="entry name" value="DNA_mismatch_repair_MutS_sf"/>
</dbReference>
<dbReference type="Proteomes" id="UP000076798">
    <property type="component" value="Unassembled WGS sequence"/>
</dbReference>
<dbReference type="SMART" id="SM00533">
    <property type="entry name" value="MUTSd"/>
    <property type="match status" value="1"/>
</dbReference>
<dbReference type="PANTHER" id="PTHR11361:SF35">
    <property type="entry name" value="DNA MISMATCH REPAIR PROTEIN MSH2"/>
    <property type="match status" value="1"/>
</dbReference>
<dbReference type="Pfam" id="PF05190">
    <property type="entry name" value="MutS_IV"/>
    <property type="match status" value="1"/>
</dbReference>
<dbReference type="GO" id="GO:0051053">
    <property type="term" value="P:negative regulation of DNA metabolic process"/>
    <property type="evidence" value="ECO:0007669"/>
    <property type="project" value="UniProtKB-ARBA"/>
</dbReference>
<dbReference type="Pfam" id="PF05188">
    <property type="entry name" value="MutS_II"/>
    <property type="match status" value="1"/>
</dbReference>
<dbReference type="InterPro" id="IPR045076">
    <property type="entry name" value="MutS"/>
</dbReference>
<evidence type="ECO:0000256" key="8">
    <source>
        <dbReference type="ARBA" id="ARBA00023204"/>
    </source>
</evidence>
<evidence type="ECO:0000259" key="13">
    <source>
        <dbReference type="PROSITE" id="PS00486"/>
    </source>
</evidence>
<dbReference type="Pfam" id="PF01624">
    <property type="entry name" value="MutS_I"/>
    <property type="match status" value="1"/>
</dbReference>
<dbReference type="InterPro" id="IPR007860">
    <property type="entry name" value="DNA_mmatch_repair_MutS_con_dom"/>
</dbReference>
<keyword evidence="15" id="KW-1185">Reference proteome</keyword>
<dbReference type="FunFam" id="3.40.50.300:FF:000925">
    <property type="entry name" value="DNA mismatch repair protein MSH2"/>
    <property type="match status" value="1"/>
</dbReference>
<evidence type="ECO:0000256" key="7">
    <source>
        <dbReference type="ARBA" id="ARBA00023125"/>
    </source>
</evidence>
<dbReference type="SUPFAM" id="SSF52540">
    <property type="entry name" value="P-loop containing nucleoside triphosphate hydrolases"/>
    <property type="match status" value="1"/>
</dbReference>
<comment type="similarity">
    <text evidence="2 12">Belongs to the DNA mismatch repair MutS family.</text>
</comment>
<evidence type="ECO:0000256" key="4">
    <source>
        <dbReference type="ARBA" id="ARBA00022741"/>
    </source>
</evidence>
<dbReference type="PANTHER" id="PTHR11361">
    <property type="entry name" value="DNA MISMATCH REPAIR PROTEIN MUTS FAMILY MEMBER"/>
    <property type="match status" value="1"/>
</dbReference>
<keyword evidence="8 12" id="KW-0234">DNA repair</keyword>
<evidence type="ECO:0000256" key="11">
    <source>
        <dbReference type="ARBA" id="ARBA00073545"/>
    </source>
</evidence>
<evidence type="ECO:0000256" key="1">
    <source>
        <dbReference type="ARBA" id="ARBA00004123"/>
    </source>
</evidence>
<evidence type="ECO:0000256" key="5">
    <source>
        <dbReference type="ARBA" id="ARBA00022763"/>
    </source>
</evidence>
<dbReference type="PIRSF" id="PIRSF005813">
    <property type="entry name" value="MSH2"/>
    <property type="match status" value="1"/>
</dbReference>
<dbReference type="Gene3D" id="3.40.50.300">
    <property type="entry name" value="P-loop containing nucleotide triphosphate hydrolases"/>
    <property type="match status" value="1"/>
</dbReference>
<dbReference type="InterPro" id="IPR016151">
    <property type="entry name" value="DNA_mismatch_repair_MutS_N"/>
</dbReference>
<evidence type="ECO:0000256" key="9">
    <source>
        <dbReference type="ARBA" id="ARBA00023242"/>
    </source>
</evidence>
<dbReference type="InterPro" id="IPR036678">
    <property type="entry name" value="MutS_con_dom_sf"/>
</dbReference>
<dbReference type="Gene3D" id="3.30.420.110">
    <property type="entry name" value="MutS, connector domain"/>
    <property type="match status" value="1"/>
</dbReference>
<keyword evidence="4 12" id="KW-0547">Nucleotide-binding</keyword>
<dbReference type="PROSITE" id="PS00486">
    <property type="entry name" value="DNA_MISMATCH_REPAIR_2"/>
    <property type="match status" value="1"/>
</dbReference>
<dbReference type="SUPFAM" id="SSF48334">
    <property type="entry name" value="DNA repair protein MutS, domain III"/>
    <property type="match status" value="1"/>
</dbReference>
<dbReference type="GO" id="GO:0032301">
    <property type="term" value="C:MutSalpha complex"/>
    <property type="evidence" value="ECO:0007669"/>
    <property type="project" value="TreeGrafter"/>
</dbReference>
<name>A0A165ZZ63_9AGAM</name>
<dbReference type="InterPro" id="IPR007695">
    <property type="entry name" value="DNA_mismatch_repair_MutS-lik_N"/>
</dbReference>
<gene>
    <name evidence="14" type="ORF">SISSUDRAFT_1009478</name>
</gene>
<dbReference type="GO" id="GO:0006312">
    <property type="term" value="P:mitotic recombination"/>
    <property type="evidence" value="ECO:0007669"/>
    <property type="project" value="TreeGrafter"/>
</dbReference>
<dbReference type="OrthoDB" id="121051at2759"/>
<dbReference type="AlphaFoldDB" id="A0A165ZZ63"/>
<accession>A0A165ZZ63</accession>
<evidence type="ECO:0000256" key="12">
    <source>
        <dbReference type="RuleBase" id="RU003756"/>
    </source>
</evidence>
<protein>
    <recommendedName>
        <fullName evidence="11">DNA mismatch repair protein MSH2</fullName>
    </recommendedName>
    <alternativeName>
        <fullName evidence="3">DNA mismatch repair protein Msh2</fullName>
    </alternativeName>
</protein>
<dbReference type="Pfam" id="PF00488">
    <property type="entry name" value="MutS_V"/>
    <property type="match status" value="1"/>
</dbReference>
<evidence type="ECO:0000313" key="15">
    <source>
        <dbReference type="Proteomes" id="UP000076798"/>
    </source>
</evidence>
<dbReference type="NCBIfam" id="NF003810">
    <property type="entry name" value="PRK05399.1"/>
    <property type="match status" value="1"/>
</dbReference>
<keyword evidence="9" id="KW-0539">Nucleus</keyword>
<organism evidence="14 15">
    <name type="scientific">Sistotremastrum suecicum HHB10207 ss-3</name>
    <dbReference type="NCBI Taxonomy" id="1314776"/>
    <lineage>
        <taxon>Eukaryota</taxon>
        <taxon>Fungi</taxon>
        <taxon>Dikarya</taxon>
        <taxon>Basidiomycota</taxon>
        <taxon>Agaricomycotina</taxon>
        <taxon>Agaricomycetes</taxon>
        <taxon>Sistotremastrales</taxon>
        <taxon>Sistotremastraceae</taxon>
        <taxon>Sistotremastrum</taxon>
    </lineage>
</organism>
<dbReference type="InterPro" id="IPR007696">
    <property type="entry name" value="DNA_mismatch_repair_MutS_core"/>
</dbReference>
<evidence type="ECO:0000256" key="10">
    <source>
        <dbReference type="ARBA" id="ARBA00064337"/>
    </source>
</evidence>
<reference evidence="14 15" key="1">
    <citation type="journal article" date="2016" name="Mol. Biol. Evol.">
        <title>Comparative Genomics of Early-Diverging Mushroom-Forming Fungi Provides Insights into the Origins of Lignocellulose Decay Capabilities.</title>
        <authorList>
            <person name="Nagy L.G."/>
            <person name="Riley R."/>
            <person name="Tritt A."/>
            <person name="Adam C."/>
            <person name="Daum C."/>
            <person name="Floudas D."/>
            <person name="Sun H."/>
            <person name="Yadav J.S."/>
            <person name="Pangilinan J."/>
            <person name="Larsson K.H."/>
            <person name="Matsuura K."/>
            <person name="Barry K."/>
            <person name="Labutti K."/>
            <person name="Kuo R."/>
            <person name="Ohm R.A."/>
            <person name="Bhattacharya S.S."/>
            <person name="Shirouzu T."/>
            <person name="Yoshinaga Y."/>
            <person name="Martin F.M."/>
            <person name="Grigoriev I.V."/>
            <person name="Hibbett D.S."/>
        </authorList>
    </citation>
    <scope>NUCLEOTIDE SEQUENCE [LARGE SCALE GENOMIC DNA]</scope>
    <source>
        <strain evidence="14 15">HHB10207 ss-3</strain>
    </source>
</reference>
<dbReference type="SMART" id="SM00534">
    <property type="entry name" value="MUTSac"/>
    <property type="match status" value="1"/>
</dbReference>
<evidence type="ECO:0000256" key="3">
    <source>
        <dbReference type="ARBA" id="ARBA00019549"/>
    </source>
</evidence>
<feature type="domain" description="DNA mismatch repair proteins mutS family" evidence="13">
    <location>
        <begin position="753"/>
        <end position="769"/>
    </location>
</feature>
<dbReference type="Pfam" id="PF05192">
    <property type="entry name" value="MutS_III"/>
    <property type="match status" value="1"/>
</dbReference>
<dbReference type="GO" id="GO:0006298">
    <property type="term" value="P:mismatch repair"/>
    <property type="evidence" value="ECO:0007669"/>
    <property type="project" value="InterPro"/>
</dbReference>
<comment type="function">
    <text evidence="12">Component of the post-replicative DNA mismatch repair system (MMR).</text>
</comment>
<dbReference type="CDD" id="cd03285">
    <property type="entry name" value="ABC_MSH2_euk"/>
    <property type="match status" value="1"/>
</dbReference>
<comment type="subunit">
    <text evidence="10">Heterodimer of msh2 and msh6.</text>
</comment>
<dbReference type="InterPro" id="IPR027417">
    <property type="entry name" value="P-loop_NTPase"/>
</dbReference>
<dbReference type="STRING" id="1314776.A0A165ZZ63"/>
<dbReference type="SUPFAM" id="SSF53150">
    <property type="entry name" value="DNA repair protein MutS, domain II"/>
    <property type="match status" value="1"/>
</dbReference>
<dbReference type="InterPro" id="IPR000432">
    <property type="entry name" value="DNA_mismatch_repair_MutS_C"/>
</dbReference>
<evidence type="ECO:0000256" key="2">
    <source>
        <dbReference type="ARBA" id="ARBA00006271"/>
    </source>
</evidence>
<comment type="subcellular location">
    <subcellularLocation>
        <location evidence="1">Nucleus</location>
    </subcellularLocation>
</comment>
<evidence type="ECO:0000256" key="6">
    <source>
        <dbReference type="ARBA" id="ARBA00022840"/>
    </source>
</evidence>